<reference evidence="1 2" key="1">
    <citation type="journal article" date="2020" name="Microbiol. Resour. Announc.">
        <title>Draft Genome Sequence of a Cladosporium Species Isolated from the Mesophotic Ascidian Didemnum maculosum.</title>
        <authorList>
            <person name="Gioti A."/>
            <person name="Siaperas R."/>
            <person name="Nikolaivits E."/>
            <person name="Le Goff G."/>
            <person name="Ouazzani J."/>
            <person name="Kotoulas G."/>
            <person name="Topakas E."/>
        </authorList>
    </citation>
    <scope>NUCLEOTIDE SEQUENCE [LARGE SCALE GENOMIC DNA]</scope>
    <source>
        <strain evidence="1 2">TM138-S3</strain>
    </source>
</reference>
<dbReference type="InterPro" id="IPR036052">
    <property type="entry name" value="TrpB-like_PALP_sf"/>
</dbReference>
<comment type="caution">
    <text evidence="1">The sequence shown here is derived from an EMBL/GenBank/DDBJ whole genome shotgun (WGS) entry which is preliminary data.</text>
</comment>
<accession>A0AB34L4A6</accession>
<gene>
    <name evidence="1" type="ORF">WHR41_00466</name>
</gene>
<name>A0AB34L4A6_9PEZI</name>
<organism evidence="1 2">
    <name type="scientific">Cladosporium halotolerans</name>
    <dbReference type="NCBI Taxonomy" id="1052096"/>
    <lineage>
        <taxon>Eukaryota</taxon>
        <taxon>Fungi</taxon>
        <taxon>Dikarya</taxon>
        <taxon>Ascomycota</taxon>
        <taxon>Pezizomycotina</taxon>
        <taxon>Dothideomycetes</taxon>
        <taxon>Dothideomycetidae</taxon>
        <taxon>Cladosporiales</taxon>
        <taxon>Cladosporiaceae</taxon>
        <taxon>Cladosporium</taxon>
    </lineage>
</organism>
<dbReference type="Gene3D" id="3.40.50.1100">
    <property type="match status" value="2"/>
</dbReference>
<keyword evidence="2" id="KW-1185">Reference proteome</keyword>
<evidence type="ECO:0000313" key="2">
    <source>
        <dbReference type="Proteomes" id="UP000803884"/>
    </source>
</evidence>
<dbReference type="Proteomes" id="UP000803884">
    <property type="component" value="Unassembled WGS sequence"/>
</dbReference>
<proteinExistence type="predicted"/>
<dbReference type="SUPFAM" id="SSF53686">
    <property type="entry name" value="Tryptophan synthase beta subunit-like PLP-dependent enzymes"/>
    <property type="match status" value="1"/>
</dbReference>
<dbReference type="RefSeq" id="XP_069233932.1">
    <property type="nucleotide sequence ID" value="XM_069369072.1"/>
</dbReference>
<dbReference type="GeneID" id="96001910"/>
<sequence>MSDEIRAAHARIKRHCQARQRCRSSADAVRDDAQSSLDGLLADLSRLPDRTSASKVFVLGEHEVGLPGVSLWVRSEELPYLRGAINAVECLVDRHGVEQLRSRGVVCPRESPHVNEMTIAASTYDIPAFTEDHRQGGRDGQLESHMDKMVLSVEGMAIGDQQKLRDHVPTPDSEARPEPVPFPLHHHAEIVHGQGTVSLQLERDTLPVSAFATLGTRPAEIPAFGAVICDFANGVTLSGVCMAFSGKSTQVFGAAPSSGFWEQALGRYLHAQQSAPDPSRSRYWDDLEIPIGAVPWTTFTAPHDLTAVYDVEHEAMCAASLAVSEHCGLRVQPDEAAPLAVALYNEDFRRMASQNTRGGRRWAVGVLLQPRNATLAAQSSRRGGRIDYLAT</sequence>
<dbReference type="EMBL" id="JAAQHG020000001">
    <property type="protein sequence ID" value="KAL1590827.1"/>
    <property type="molecule type" value="Genomic_DNA"/>
</dbReference>
<evidence type="ECO:0000313" key="1">
    <source>
        <dbReference type="EMBL" id="KAL1590827.1"/>
    </source>
</evidence>
<protein>
    <submittedName>
        <fullName evidence="1">Uncharacterized protein</fullName>
    </submittedName>
</protein>
<dbReference type="AlphaFoldDB" id="A0AB34L4A6"/>